<keyword evidence="3" id="KW-1185">Reference proteome</keyword>
<dbReference type="RefSeq" id="WP_394414656.1">
    <property type="nucleotide sequence ID" value="NZ_JBIGIC010000010.1"/>
</dbReference>
<proteinExistence type="predicted"/>
<accession>A0ABW7HG52</accession>
<comment type="caution">
    <text evidence="2">The sequence shown here is derived from an EMBL/GenBank/DDBJ whole genome shotgun (WGS) entry which is preliminary data.</text>
</comment>
<dbReference type="EMBL" id="JBIGIC010000010">
    <property type="protein sequence ID" value="MFG6488885.1"/>
    <property type="molecule type" value="Genomic_DNA"/>
</dbReference>
<dbReference type="InterPro" id="IPR027843">
    <property type="entry name" value="DUF4440"/>
</dbReference>
<dbReference type="SUPFAM" id="SSF54427">
    <property type="entry name" value="NTF2-like"/>
    <property type="match status" value="1"/>
</dbReference>
<sequence>MISSDETAIRETVSTWMAASQSGDVDTVLGLVADDVVFLAPGRPPMHKAEFETLSRAQAQPGGPEIAGDSDIQEIQVVGDWAFMWTRLRIIVTPPGGAALERAGHTLTVLKKVAGRWVIARDANLLAPVKPG</sequence>
<name>A0ABW7HG52_9BURK</name>
<dbReference type="InterPro" id="IPR032710">
    <property type="entry name" value="NTF2-like_dom_sf"/>
</dbReference>
<gene>
    <name evidence="2" type="ORF">ACG04R_19525</name>
</gene>
<dbReference type="Pfam" id="PF14534">
    <property type="entry name" value="DUF4440"/>
    <property type="match status" value="1"/>
</dbReference>
<organism evidence="2 3">
    <name type="scientific">Pelomonas candidula</name>
    <dbReference type="NCBI Taxonomy" id="3299025"/>
    <lineage>
        <taxon>Bacteria</taxon>
        <taxon>Pseudomonadati</taxon>
        <taxon>Pseudomonadota</taxon>
        <taxon>Betaproteobacteria</taxon>
        <taxon>Burkholderiales</taxon>
        <taxon>Sphaerotilaceae</taxon>
        <taxon>Roseateles</taxon>
    </lineage>
</organism>
<protein>
    <submittedName>
        <fullName evidence="2">YybH family protein</fullName>
    </submittedName>
</protein>
<evidence type="ECO:0000259" key="1">
    <source>
        <dbReference type="Pfam" id="PF14534"/>
    </source>
</evidence>
<dbReference type="InterPro" id="IPR011944">
    <property type="entry name" value="Steroid_delta5-4_isomerase"/>
</dbReference>
<evidence type="ECO:0000313" key="3">
    <source>
        <dbReference type="Proteomes" id="UP001606134"/>
    </source>
</evidence>
<dbReference type="Gene3D" id="3.10.450.50">
    <property type="match status" value="1"/>
</dbReference>
<evidence type="ECO:0000313" key="2">
    <source>
        <dbReference type="EMBL" id="MFG6488885.1"/>
    </source>
</evidence>
<dbReference type="NCBIfam" id="TIGR02246">
    <property type="entry name" value="SgcJ/EcaC family oxidoreductase"/>
    <property type="match status" value="1"/>
</dbReference>
<reference evidence="2 3" key="1">
    <citation type="submission" date="2024-08" db="EMBL/GenBank/DDBJ databases">
        <authorList>
            <person name="Lu H."/>
        </authorList>
    </citation>
    <scope>NUCLEOTIDE SEQUENCE [LARGE SCALE GENOMIC DNA]</scope>
    <source>
        <strain evidence="2 3">BYS78W</strain>
    </source>
</reference>
<feature type="domain" description="DUF4440" evidence="1">
    <location>
        <begin position="9"/>
        <end position="119"/>
    </location>
</feature>
<dbReference type="Proteomes" id="UP001606134">
    <property type="component" value="Unassembled WGS sequence"/>
</dbReference>